<feature type="region of interest" description="Disordered" evidence="1">
    <location>
        <begin position="48"/>
        <end position="70"/>
    </location>
</feature>
<feature type="compositionally biased region" description="Polar residues" evidence="1">
    <location>
        <begin position="128"/>
        <end position="139"/>
    </location>
</feature>
<sequence>MSSSNKPKKWLRILCCICSNSGEKKKKTRRIGAKLAEVVRKNSSDRQIFKNKGISTPIREIRNQRAREKEEKERCDQLQLSKKITQKEEKSEDLDLQIFGRNLKTFNNYTDDNFSDKEISNTERRRNSWSTSRMSPFTDTKNEFASRRKQKNIKNEPIRSFQLGTAEKLHSSYKSKKLLVQNTGTTSVGMLSTKKQSKVGEDLDCALQNESYTKKMVHPSPQVKLNQRKIPRKEQSKASKSSSKKSQKKRRVPKKYTKPNMNKEKVSNKSLVNDDTGHKDLLATTSGNDSQRPSINSELKPKNNSTNKVSARFTITKDDVLAKQGVIPEDQNEDYYTDENESDSSEETVSSVEENKYENFSLNSSKELALPPPQMIMKKFASANPPTRNAAGTTRNPFISPSVSTNKEAVDTPINSYAGLLSPLPDIHCGHKRVSKSRADDSFALRATSQKDFQTDLSLLKNKSVAERSKKVNSRLKMMI</sequence>
<evidence type="ECO:0000256" key="1">
    <source>
        <dbReference type="SAM" id="MobiDB-lite"/>
    </source>
</evidence>
<reference evidence="2" key="1">
    <citation type="submission" date="2023-07" db="EMBL/GenBank/DDBJ databases">
        <authorList>
            <consortium name="AG Swart"/>
            <person name="Singh M."/>
            <person name="Singh A."/>
            <person name="Seah K."/>
            <person name="Emmerich C."/>
        </authorList>
    </citation>
    <scope>NUCLEOTIDE SEQUENCE</scope>
    <source>
        <strain evidence="2">DP1</strain>
    </source>
</reference>
<feature type="compositionally biased region" description="Polar residues" evidence="1">
    <location>
        <begin position="283"/>
        <end position="309"/>
    </location>
</feature>
<organism evidence="2 3">
    <name type="scientific">Euplotes crassus</name>
    <dbReference type="NCBI Taxonomy" id="5936"/>
    <lineage>
        <taxon>Eukaryota</taxon>
        <taxon>Sar</taxon>
        <taxon>Alveolata</taxon>
        <taxon>Ciliophora</taxon>
        <taxon>Intramacronucleata</taxon>
        <taxon>Spirotrichea</taxon>
        <taxon>Hypotrichia</taxon>
        <taxon>Euplotida</taxon>
        <taxon>Euplotidae</taxon>
        <taxon>Moneuplotes</taxon>
    </lineage>
</organism>
<protein>
    <submittedName>
        <fullName evidence="2">Uncharacterized protein</fullName>
    </submittedName>
</protein>
<feature type="compositionally biased region" description="Basic and acidic residues" evidence="1">
    <location>
        <begin position="115"/>
        <end position="126"/>
    </location>
</feature>
<comment type="caution">
    <text evidence="2">The sequence shown here is derived from an EMBL/GenBank/DDBJ whole genome shotgun (WGS) entry which is preliminary data.</text>
</comment>
<dbReference type="AlphaFoldDB" id="A0AAD1U5D9"/>
<proteinExistence type="predicted"/>
<feature type="compositionally biased region" description="Basic residues" evidence="1">
    <location>
        <begin position="242"/>
        <end position="257"/>
    </location>
</feature>
<dbReference type="Proteomes" id="UP001295684">
    <property type="component" value="Unassembled WGS sequence"/>
</dbReference>
<feature type="region of interest" description="Disordered" evidence="1">
    <location>
        <begin position="211"/>
        <end position="360"/>
    </location>
</feature>
<evidence type="ECO:0000313" key="3">
    <source>
        <dbReference type="Proteomes" id="UP001295684"/>
    </source>
</evidence>
<dbReference type="EMBL" id="CAMPGE010003819">
    <property type="protein sequence ID" value="CAI2362665.1"/>
    <property type="molecule type" value="Genomic_DNA"/>
</dbReference>
<feature type="region of interest" description="Disordered" evidence="1">
    <location>
        <begin position="384"/>
        <end position="405"/>
    </location>
</feature>
<gene>
    <name evidence="2" type="ORF">ECRASSUSDP1_LOCUS3991</name>
</gene>
<feature type="compositionally biased region" description="Acidic residues" evidence="1">
    <location>
        <begin position="330"/>
        <end position="346"/>
    </location>
</feature>
<name>A0AAD1U5D9_EUPCR</name>
<feature type="region of interest" description="Disordered" evidence="1">
    <location>
        <begin position="115"/>
        <end position="159"/>
    </location>
</feature>
<feature type="compositionally biased region" description="Basic and acidic residues" evidence="1">
    <location>
        <begin position="59"/>
        <end position="70"/>
    </location>
</feature>
<keyword evidence="3" id="KW-1185">Reference proteome</keyword>
<accession>A0AAD1U5D9</accession>
<evidence type="ECO:0000313" key="2">
    <source>
        <dbReference type="EMBL" id="CAI2362665.1"/>
    </source>
</evidence>